<gene>
    <name evidence="1" type="ORF">PCOR1329_LOCUS24067</name>
</gene>
<reference evidence="1" key="1">
    <citation type="submission" date="2023-10" db="EMBL/GenBank/DDBJ databases">
        <authorList>
            <person name="Chen Y."/>
            <person name="Shah S."/>
            <person name="Dougan E. K."/>
            <person name="Thang M."/>
            <person name="Chan C."/>
        </authorList>
    </citation>
    <scope>NUCLEOTIDE SEQUENCE [LARGE SCALE GENOMIC DNA]</scope>
</reference>
<feature type="non-terminal residue" evidence="1">
    <location>
        <position position="438"/>
    </location>
</feature>
<accession>A0ABN9RV79</accession>
<sequence length="438" mass="46924">ELKSDPALDIVCGYLDDFCVAGDSAATLRALLLIQERAASLGLELNLEKCEVIPTAGRNTQCDLSVFPAGVQRKADGCFKLLGAPIGGHEHCAELVQVKRVQKLTTMLDEVPLLEDAQVAHKLLSRCFGACRLMHNMRTTRPDWITRGLEQCQQALRSTFQICTGTALTDSQWQQASLPLSKGGLGSRCGTSHAAAAYLASRMATRHLRGQIDAAFSWDGDCEGGALAAAVNLYNAGARHDHHLTGEDLTSDGSFPGQRALSMKVDEKLLDQLIAASPDAHKARLLATSAPHASAWLQAQPCSALGQRMSHYEFVAALRLWLGCPASSRDDWCPKCDQVMDAQSLHSLCCMAGGDASRCTTLCVTRQSAVQGAAARQLSAATSYEAAELADSDTVLRCEQLGIRLVPMVAESFGGWGAMAQDVFRSLIHARAARSGET</sequence>
<keyword evidence="2" id="KW-1185">Reference proteome</keyword>
<organism evidence="1 2">
    <name type="scientific">Prorocentrum cordatum</name>
    <dbReference type="NCBI Taxonomy" id="2364126"/>
    <lineage>
        <taxon>Eukaryota</taxon>
        <taxon>Sar</taxon>
        <taxon>Alveolata</taxon>
        <taxon>Dinophyceae</taxon>
        <taxon>Prorocentrales</taxon>
        <taxon>Prorocentraceae</taxon>
        <taxon>Prorocentrum</taxon>
    </lineage>
</organism>
<feature type="non-terminal residue" evidence="1">
    <location>
        <position position="1"/>
    </location>
</feature>
<dbReference type="SUPFAM" id="SSF56672">
    <property type="entry name" value="DNA/RNA polymerases"/>
    <property type="match status" value="1"/>
</dbReference>
<evidence type="ECO:0008006" key="3">
    <source>
        <dbReference type="Google" id="ProtNLM"/>
    </source>
</evidence>
<evidence type="ECO:0000313" key="1">
    <source>
        <dbReference type="EMBL" id="CAK0823258.1"/>
    </source>
</evidence>
<dbReference type="PANTHER" id="PTHR48462:SF1">
    <property type="entry name" value="PROTEIN, PUTATIVE-RELATED"/>
    <property type="match status" value="1"/>
</dbReference>
<proteinExistence type="predicted"/>
<dbReference type="Proteomes" id="UP001189429">
    <property type="component" value="Unassembled WGS sequence"/>
</dbReference>
<comment type="caution">
    <text evidence="1">The sequence shown here is derived from an EMBL/GenBank/DDBJ whole genome shotgun (WGS) entry which is preliminary data.</text>
</comment>
<dbReference type="InterPro" id="IPR043502">
    <property type="entry name" value="DNA/RNA_pol_sf"/>
</dbReference>
<evidence type="ECO:0000313" key="2">
    <source>
        <dbReference type="Proteomes" id="UP001189429"/>
    </source>
</evidence>
<name>A0ABN9RV79_9DINO</name>
<dbReference type="EMBL" id="CAUYUJ010008229">
    <property type="protein sequence ID" value="CAK0823258.1"/>
    <property type="molecule type" value="Genomic_DNA"/>
</dbReference>
<dbReference type="PANTHER" id="PTHR48462">
    <property type="entry name" value="PROTEIN, PUTATIVE-RELATED"/>
    <property type="match status" value="1"/>
</dbReference>
<protein>
    <recommendedName>
        <fullName evidence="3">Reverse transcriptase domain-containing protein</fullName>
    </recommendedName>
</protein>